<dbReference type="PANTHER" id="PTHR32089">
    <property type="entry name" value="METHYL-ACCEPTING CHEMOTAXIS PROTEIN MCPB"/>
    <property type="match status" value="1"/>
</dbReference>
<keyword evidence="2" id="KW-1003">Cell membrane</keyword>
<dbReference type="Gene3D" id="1.10.287.950">
    <property type="entry name" value="Methyl-accepting chemotaxis protein"/>
    <property type="match status" value="1"/>
</dbReference>
<feature type="domain" description="Methyl-accepting transducer" evidence="11">
    <location>
        <begin position="267"/>
        <end position="503"/>
    </location>
</feature>
<evidence type="ECO:0000256" key="9">
    <source>
        <dbReference type="PROSITE-ProRule" id="PRU00284"/>
    </source>
</evidence>
<keyword evidence="3" id="KW-0997">Cell inner membrane</keyword>
<dbReference type="FunFam" id="1.10.287.950:FF:000001">
    <property type="entry name" value="Methyl-accepting chemotaxis sensory transducer"/>
    <property type="match status" value="1"/>
</dbReference>
<evidence type="ECO:0000256" key="6">
    <source>
        <dbReference type="ARBA" id="ARBA00023136"/>
    </source>
</evidence>
<dbReference type="SMART" id="SM01049">
    <property type="entry name" value="Cache_2"/>
    <property type="match status" value="1"/>
</dbReference>
<feature type="transmembrane region" description="Helical" evidence="10">
    <location>
        <begin position="6"/>
        <end position="29"/>
    </location>
</feature>
<sequence length="539" mass="56598">MKLVSRLGVLVIVAVLGLMALGGLSLMTMRGQLLDAEKRRVEDVVTTAGFVFEHFHALETSGVMSKEEAQKQALESLRRVRFEGGKNYIFVYDAAATTLLSPMKPDTEGKSLAGKKDPNGVPLFDLIANVARTGEDATIAYSWPRTTGGTPESKSSTVKAFKPWSWAYGGGIYFTAVDEAFSAGLIQNLVVGGVLIAIIIALSYLVVRSIVHQLGGEPAYAVKAMQNVAQGDLTVAVDNKGGPDSLLGTLGKTVDQLRTMMAEIGRNAEEVAGSSRQIAGVARDVAEKAHQQSDATSSIAAGVEEMTVSINHISDSARETEENSSNAAKLAERGEARAVGAADGMRRIATTVDSASGKIQELVGRANEIGSIANVIKEIAAQTNLLALNAAIEAARAGEQGRGFAVVADEVRGLAERTAAATVQIEGMIHGIQEDTHGAVNVMGTVASEVKSGVDQVQGAADSLREIREGTSIALARISDVASATTEQSAASTLIAQQVENIAGMVEGTSDSMRKTVDSVTRLEKLSSDLHAMVGRFRC</sequence>
<dbReference type="Pfam" id="PF00015">
    <property type="entry name" value="MCPsignal"/>
    <property type="match status" value="1"/>
</dbReference>
<name>A0A558EN70_9RHOO</name>
<dbReference type="PANTHER" id="PTHR32089:SF112">
    <property type="entry name" value="LYSOZYME-LIKE PROTEIN-RELATED"/>
    <property type="match status" value="1"/>
</dbReference>
<evidence type="ECO:0000259" key="12">
    <source>
        <dbReference type="PROSITE" id="PS50192"/>
    </source>
</evidence>
<dbReference type="AlphaFoldDB" id="A0A558EN70"/>
<organism evidence="13 14">
    <name type="scientific">Denitromonas halophila</name>
    <dbReference type="NCBI Taxonomy" id="1629404"/>
    <lineage>
        <taxon>Bacteria</taxon>
        <taxon>Pseudomonadati</taxon>
        <taxon>Pseudomonadota</taxon>
        <taxon>Betaproteobacteria</taxon>
        <taxon>Rhodocyclales</taxon>
        <taxon>Zoogloeaceae</taxon>
        <taxon>Denitromonas</taxon>
    </lineage>
</organism>
<evidence type="ECO:0000256" key="10">
    <source>
        <dbReference type="SAM" id="Phobius"/>
    </source>
</evidence>
<keyword evidence="5 10" id="KW-1133">Transmembrane helix</keyword>
<keyword evidence="6 10" id="KW-0472">Membrane</keyword>
<dbReference type="GO" id="GO:0007165">
    <property type="term" value="P:signal transduction"/>
    <property type="evidence" value="ECO:0007669"/>
    <property type="project" value="UniProtKB-KW"/>
</dbReference>
<dbReference type="PROSITE" id="PS50111">
    <property type="entry name" value="CHEMOTAXIS_TRANSDUC_2"/>
    <property type="match status" value="1"/>
</dbReference>
<dbReference type="PROSITE" id="PS50192">
    <property type="entry name" value="T_SNARE"/>
    <property type="match status" value="1"/>
</dbReference>
<dbReference type="GO" id="GO:0006935">
    <property type="term" value="P:chemotaxis"/>
    <property type="evidence" value="ECO:0007669"/>
    <property type="project" value="InterPro"/>
</dbReference>
<keyword evidence="7 9" id="KW-0807">Transducer</keyword>
<dbReference type="InterPro" id="IPR000727">
    <property type="entry name" value="T_SNARE_dom"/>
</dbReference>
<evidence type="ECO:0000256" key="8">
    <source>
        <dbReference type="ARBA" id="ARBA00029447"/>
    </source>
</evidence>
<dbReference type="GO" id="GO:0005886">
    <property type="term" value="C:plasma membrane"/>
    <property type="evidence" value="ECO:0007669"/>
    <property type="project" value="UniProtKB-SubCell"/>
</dbReference>
<dbReference type="EMBL" id="VMNI01000007">
    <property type="protein sequence ID" value="TVO77614.1"/>
    <property type="molecule type" value="Genomic_DNA"/>
</dbReference>
<comment type="caution">
    <text evidence="13">The sequence shown here is derived from an EMBL/GenBank/DDBJ whole genome shotgun (WGS) entry which is preliminary data.</text>
</comment>
<dbReference type="InterPro" id="IPR004089">
    <property type="entry name" value="MCPsignal_dom"/>
</dbReference>
<comment type="subcellular location">
    <subcellularLocation>
        <location evidence="1">Cell inner membrane</location>
        <topology evidence="1">Multi-pass membrane protein</topology>
    </subcellularLocation>
</comment>
<accession>A0A558EN70</accession>
<evidence type="ECO:0000313" key="14">
    <source>
        <dbReference type="Proteomes" id="UP000318349"/>
    </source>
</evidence>
<evidence type="ECO:0000256" key="4">
    <source>
        <dbReference type="ARBA" id="ARBA00022692"/>
    </source>
</evidence>
<proteinExistence type="inferred from homology"/>
<dbReference type="PRINTS" id="PR00260">
    <property type="entry name" value="CHEMTRNSDUCR"/>
</dbReference>
<feature type="domain" description="T-SNARE coiled-coil homology" evidence="12">
    <location>
        <begin position="258"/>
        <end position="320"/>
    </location>
</feature>
<dbReference type="CDD" id="cd11386">
    <property type="entry name" value="MCP_signal"/>
    <property type="match status" value="1"/>
</dbReference>
<protein>
    <submittedName>
        <fullName evidence="13">Methyl-accepting chemotaxis protein</fullName>
    </submittedName>
</protein>
<reference evidence="13 14" key="1">
    <citation type="submission" date="2019-07" db="EMBL/GenBank/DDBJ databases">
        <title>The pathways for chlorine oxyanion respiration interact through the shared metabolite chlorate.</title>
        <authorList>
            <person name="Barnum T.P."/>
            <person name="Cheng Y."/>
            <person name="Hill K.A."/>
            <person name="Lucas L.N."/>
            <person name="Carlson H.K."/>
            <person name="Coates J.D."/>
        </authorList>
    </citation>
    <scope>NUCLEOTIDE SEQUENCE [LARGE SCALE GENOMIC DNA]</scope>
    <source>
        <strain evidence="13 14">SFB-1</strain>
    </source>
</reference>
<evidence type="ECO:0000256" key="5">
    <source>
        <dbReference type="ARBA" id="ARBA00022989"/>
    </source>
</evidence>
<comment type="similarity">
    <text evidence="8">Belongs to the methyl-accepting chemotaxis (MCP) protein family.</text>
</comment>
<evidence type="ECO:0000256" key="2">
    <source>
        <dbReference type="ARBA" id="ARBA00022475"/>
    </source>
</evidence>
<dbReference type="GO" id="GO:0004888">
    <property type="term" value="F:transmembrane signaling receptor activity"/>
    <property type="evidence" value="ECO:0007669"/>
    <property type="project" value="InterPro"/>
</dbReference>
<evidence type="ECO:0000256" key="3">
    <source>
        <dbReference type="ARBA" id="ARBA00022519"/>
    </source>
</evidence>
<evidence type="ECO:0000256" key="7">
    <source>
        <dbReference type="ARBA" id="ARBA00023224"/>
    </source>
</evidence>
<evidence type="ECO:0000313" key="13">
    <source>
        <dbReference type="EMBL" id="TVO77614.1"/>
    </source>
</evidence>
<dbReference type="Proteomes" id="UP000318349">
    <property type="component" value="Unassembled WGS sequence"/>
</dbReference>
<evidence type="ECO:0000259" key="11">
    <source>
        <dbReference type="PROSITE" id="PS50111"/>
    </source>
</evidence>
<keyword evidence="4 10" id="KW-0812">Transmembrane</keyword>
<dbReference type="SMART" id="SM00283">
    <property type="entry name" value="MA"/>
    <property type="match status" value="1"/>
</dbReference>
<dbReference type="Pfam" id="PF17200">
    <property type="entry name" value="sCache_2"/>
    <property type="match status" value="1"/>
</dbReference>
<evidence type="ECO:0000256" key="1">
    <source>
        <dbReference type="ARBA" id="ARBA00004429"/>
    </source>
</evidence>
<gene>
    <name evidence="13" type="ORF">FHP89_09080</name>
</gene>
<dbReference type="Gene3D" id="3.30.450.20">
    <property type="entry name" value="PAS domain"/>
    <property type="match status" value="1"/>
</dbReference>
<dbReference type="InterPro" id="IPR004090">
    <property type="entry name" value="Chemotax_Me-accpt_rcpt"/>
</dbReference>
<dbReference type="SUPFAM" id="SSF58104">
    <property type="entry name" value="Methyl-accepting chemotaxis protein (MCP) signaling domain"/>
    <property type="match status" value="1"/>
</dbReference>
<dbReference type="InterPro" id="IPR033480">
    <property type="entry name" value="sCache_2"/>
</dbReference>